<dbReference type="GO" id="GO:0016301">
    <property type="term" value="F:kinase activity"/>
    <property type="evidence" value="ECO:0007669"/>
    <property type="project" value="UniProtKB-KW"/>
</dbReference>
<sequence length="168" mass="18565">MVRRVRRFLVTVRIRRASGPSSVRAFVVQIPRRAGECAAPCARAVEALLLMLVWRHRRGQQPYPRRPVAALLLLHGADPNCADPVTLTRPVHDAAREGFLDTLVALHRAGARLDVRDAWGRFPLDLAEEQGHREVASPTQPFSPEIAGLRVPAPPSRCGLRSPGRAEL</sequence>
<dbReference type="PANTHER" id="PTHR24201:SF8">
    <property type="entry name" value="CYCLIN-DEPENDENT KINASE 4 INHIBITOR B"/>
    <property type="match status" value="1"/>
</dbReference>
<keyword evidence="5" id="KW-1185">Reference proteome</keyword>
<evidence type="ECO:0000256" key="1">
    <source>
        <dbReference type="ARBA" id="ARBA00022737"/>
    </source>
</evidence>
<evidence type="ECO:0000256" key="2">
    <source>
        <dbReference type="ARBA" id="ARBA00023043"/>
    </source>
</evidence>
<accession>A0A091D5T1</accession>
<dbReference type="GO" id="GO:0004861">
    <property type="term" value="F:cyclin-dependent protein serine/threonine kinase inhibitor activity"/>
    <property type="evidence" value="ECO:0007669"/>
    <property type="project" value="TreeGrafter"/>
</dbReference>
<dbReference type="GO" id="GO:0008285">
    <property type="term" value="P:negative regulation of cell population proliferation"/>
    <property type="evidence" value="ECO:0007669"/>
    <property type="project" value="InterPro"/>
</dbReference>
<dbReference type="GO" id="GO:0005737">
    <property type="term" value="C:cytoplasm"/>
    <property type="evidence" value="ECO:0007669"/>
    <property type="project" value="TreeGrafter"/>
</dbReference>
<name>A0A091D5T1_FUKDA</name>
<dbReference type="SUPFAM" id="SSF48403">
    <property type="entry name" value="Ankyrin repeat"/>
    <property type="match status" value="1"/>
</dbReference>
<proteinExistence type="predicted"/>
<dbReference type="InterPro" id="IPR050776">
    <property type="entry name" value="Ank_Repeat/CDKN_Inhibitor"/>
</dbReference>
<keyword evidence="2" id="KW-0040">ANK repeat</keyword>
<dbReference type="GO" id="GO:2000045">
    <property type="term" value="P:regulation of G1/S transition of mitotic cell cycle"/>
    <property type="evidence" value="ECO:0007669"/>
    <property type="project" value="TreeGrafter"/>
</dbReference>
<reference evidence="4 5" key="1">
    <citation type="submission" date="2013-11" db="EMBL/GenBank/DDBJ databases">
        <title>The Damaraland mole rat (Fukomys damarensis) genome and evolution of African mole rats.</title>
        <authorList>
            <person name="Gladyshev V.N."/>
            <person name="Fang X."/>
        </authorList>
    </citation>
    <scope>NUCLEOTIDE SEQUENCE [LARGE SCALE GENOMIC DNA]</scope>
    <source>
        <tissue evidence="4">Liver</tissue>
    </source>
</reference>
<dbReference type="Gene3D" id="1.25.40.20">
    <property type="entry name" value="Ankyrin repeat-containing domain"/>
    <property type="match status" value="1"/>
</dbReference>
<dbReference type="AlphaFoldDB" id="A0A091D5T1"/>
<dbReference type="GO" id="GO:0006915">
    <property type="term" value="P:apoptotic process"/>
    <property type="evidence" value="ECO:0007669"/>
    <property type="project" value="InterPro"/>
</dbReference>
<dbReference type="Proteomes" id="UP000028990">
    <property type="component" value="Unassembled WGS sequence"/>
</dbReference>
<dbReference type="Pfam" id="PF07392">
    <property type="entry name" value="P19Arf_N"/>
    <property type="match status" value="1"/>
</dbReference>
<evidence type="ECO:0000313" key="5">
    <source>
        <dbReference type="Proteomes" id="UP000028990"/>
    </source>
</evidence>
<dbReference type="GO" id="GO:0005634">
    <property type="term" value="C:nucleus"/>
    <property type="evidence" value="ECO:0007669"/>
    <property type="project" value="TreeGrafter"/>
</dbReference>
<keyword evidence="4" id="KW-0418">Kinase</keyword>
<dbReference type="PANTHER" id="PTHR24201">
    <property type="entry name" value="ANK_REP_REGION DOMAIN-CONTAINING PROTEIN"/>
    <property type="match status" value="1"/>
</dbReference>
<dbReference type="InterPro" id="IPR036770">
    <property type="entry name" value="Ankyrin_rpt-contain_sf"/>
</dbReference>
<dbReference type="EMBL" id="KN122902">
    <property type="protein sequence ID" value="KFO27474.1"/>
    <property type="molecule type" value="Genomic_DNA"/>
</dbReference>
<feature type="region of interest" description="Disordered" evidence="3">
    <location>
        <begin position="130"/>
        <end position="168"/>
    </location>
</feature>
<gene>
    <name evidence="4" type="ORF">H920_11128</name>
</gene>
<evidence type="ECO:0000256" key="3">
    <source>
        <dbReference type="SAM" id="MobiDB-lite"/>
    </source>
</evidence>
<keyword evidence="4" id="KW-0808">Transferase</keyword>
<organism evidence="4 5">
    <name type="scientific">Fukomys damarensis</name>
    <name type="common">Damaraland mole rat</name>
    <name type="synonym">Cryptomys damarensis</name>
    <dbReference type="NCBI Taxonomy" id="885580"/>
    <lineage>
        <taxon>Eukaryota</taxon>
        <taxon>Metazoa</taxon>
        <taxon>Chordata</taxon>
        <taxon>Craniata</taxon>
        <taxon>Vertebrata</taxon>
        <taxon>Euteleostomi</taxon>
        <taxon>Mammalia</taxon>
        <taxon>Eutheria</taxon>
        <taxon>Euarchontoglires</taxon>
        <taxon>Glires</taxon>
        <taxon>Rodentia</taxon>
        <taxon>Hystricomorpha</taxon>
        <taxon>Bathyergidae</taxon>
        <taxon>Fukomys</taxon>
    </lineage>
</organism>
<evidence type="ECO:0000313" key="4">
    <source>
        <dbReference type="EMBL" id="KFO27474.1"/>
    </source>
</evidence>
<dbReference type="GO" id="GO:0019901">
    <property type="term" value="F:protein kinase binding"/>
    <property type="evidence" value="ECO:0007669"/>
    <property type="project" value="TreeGrafter"/>
</dbReference>
<protein>
    <submittedName>
        <fullName evidence="4">Cyclin-dependent kinase 4 inhibitor B</fullName>
    </submittedName>
</protein>
<dbReference type="InterPro" id="IPR010868">
    <property type="entry name" value="Tumor_suppres_ARF"/>
</dbReference>
<keyword evidence="1" id="KW-0677">Repeat</keyword>